<evidence type="ECO:0008006" key="5">
    <source>
        <dbReference type="Google" id="ProtNLM"/>
    </source>
</evidence>
<accession>A0A4Y9Z329</accession>
<evidence type="ECO:0000313" key="3">
    <source>
        <dbReference type="EMBL" id="TFY68942.1"/>
    </source>
</evidence>
<keyword evidence="1" id="KW-0489">Methyltransferase</keyword>
<organism evidence="3 4">
    <name type="scientific">Dentipellis fragilis</name>
    <dbReference type="NCBI Taxonomy" id="205917"/>
    <lineage>
        <taxon>Eukaryota</taxon>
        <taxon>Fungi</taxon>
        <taxon>Dikarya</taxon>
        <taxon>Basidiomycota</taxon>
        <taxon>Agaricomycotina</taxon>
        <taxon>Agaricomycetes</taxon>
        <taxon>Russulales</taxon>
        <taxon>Hericiaceae</taxon>
        <taxon>Dentipellis</taxon>
    </lineage>
</organism>
<protein>
    <recommendedName>
        <fullName evidence="5">U6 small nuclear RNA (adenine-(43)-N(6))-methyltransferase</fullName>
    </recommendedName>
</protein>
<dbReference type="Proteomes" id="UP000298327">
    <property type="component" value="Unassembled WGS sequence"/>
</dbReference>
<comment type="caution">
    <text evidence="3">The sequence shown here is derived from an EMBL/GenBank/DDBJ whole genome shotgun (WGS) entry which is preliminary data.</text>
</comment>
<evidence type="ECO:0000313" key="4">
    <source>
        <dbReference type="Proteomes" id="UP000298327"/>
    </source>
</evidence>
<dbReference type="EMBL" id="SEOQ01000149">
    <property type="protein sequence ID" value="TFY68942.1"/>
    <property type="molecule type" value="Genomic_DNA"/>
</dbReference>
<keyword evidence="4" id="KW-1185">Reference proteome</keyword>
<dbReference type="Gene3D" id="3.40.50.150">
    <property type="entry name" value="Vaccinia Virus protein VP39"/>
    <property type="match status" value="1"/>
</dbReference>
<gene>
    <name evidence="3" type="ORF">EVG20_g3351</name>
</gene>
<dbReference type="InterPro" id="IPR029063">
    <property type="entry name" value="SAM-dependent_MTases_sf"/>
</dbReference>
<dbReference type="CDD" id="cd02440">
    <property type="entry name" value="AdoMet_MTases"/>
    <property type="match status" value="1"/>
</dbReference>
<dbReference type="PANTHER" id="PTHR13393">
    <property type="entry name" value="SAM-DEPENDENT METHYLTRANSFERASE"/>
    <property type="match status" value="1"/>
</dbReference>
<dbReference type="AlphaFoldDB" id="A0A4Y9Z329"/>
<dbReference type="OrthoDB" id="514248at2759"/>
<proteinExistence type="predicted"/>
<dbReference type="Pfam" id="PF05971">
    <property type="entry name" value="Methyltransf_10"/>
    <property type="match status" value="1"/>
</dbReference>
<sequence length="330" mass="35934">MVFIFFISGTGSSAIYPLLGCKLSPNWHFVGSDIDRDSLESARTNVKRNSMGDRIEIVEVSAEGPILQPLAASRIPSSRYDFTMCNPPFYSSAEDVARSAEAKEFQPNAVCTGADVEMITEGGESHFVCRMVEESLALKDRCRWYTSMLGKLSSLTDVVSRLRSHSIDNYAITEFVQGQTRRWAVGWSFTEERLPDSLARIPNPGVSSLMPPRNNFRQALPGIPSPSALIDVLSSIPGLVLSSTTQPITISAQTNSWSRAARRKQAAGAPKASVSGAVGSPLLVCRASVMQDDEGPAVVFLWVKGRERLAFEGFASHVAKKMRDVVRSGA</sequence>
<dbReference type="GO" id="GO:0005634">
    <property type="term" value="C:nucleus"/>
    <property type="evidence" value="ECO:0007669"/>
    <property type="project" value="TreeGrafter"/>
</dbReference>
<keyword evidence="2" id="KW-0808">Transferase</keyword>
<reference evidence="3 4" key="1">
    <citation type="submission" date="2019-02" db="EMBL/GenBank/DDBJ databases">
        <title>Genome sequencing of the rare red list fungi Dentipellis fragilis.</title>
        <authorList>
            <person name="Buettner E."/>
            <person name="Kellner H."/>
        </authorList>
    </citation>
    <scope>NUCLEOTIDE SEQUENCE [LARGE SCALE GENOMIC DNA]</scope>
    <source>
        <strain evidence="3 4">DSM 105465</strain>
    </source>
</reference>
<dbReference type="GO" id="GO:0008168">
    <property type="term" value="F:methyltransferase activity"/>
    <property type="evidence" value="ECO:0007669"/>
    <property type="project" value="UniProtKB-KW"/>
</dbReference>
<dbReference type="GO" id="GO:0070475">
    <property type="term" value="P:rRNA base methylation"/>
    <property type="evidence" value="ECO:0007669"/>
    <property type="project" value="TreeGrafter"/>
</dbReference>
<dbReference type="SUPFAM" id="SSF53335">
    <property type="entry name" value="S-adenosyl-L-methionine-dependent methyltransferases"/>
    <property type="match status" value="1"/>
</dbReference>
<dbReference type="STRING" id="205917.A0A4Y9Z329"/>
<dbReference type="InterPro" id="IPR010286">
    <property type="entry name" value="METTL16/RlmF"/>
</dbReference>
<evidence type="ECO:0000256" key="1">
    <source>
        <dbReference type="ARBA" id="ARBA00022603"/>
    </source>
</evidence>
<dbReference type="PANTHER" id="PTHR13393:SF0">
    <property type="entry name" value="RNA N6-ADENOSINE-METHYLTRANSFERASE METTL16"/>
    <property type="match status" value="1"/>
</dbReference>
<name>A0A4Y9Z329_9AGAM</name>
<evidence type="ECO:0000256" key="2">
    <source>
        <dbReference type="ARBA" id="ARBA00022679"/>
    </source>
</evidence>